<accession>F4RQQ8</accession>
<proteinExistence type="predicted"/>
<dbReference type="KEGG" id="mlr:MELLADRAFT_107720"/>
<keyword evidence="3" id="KW-1185">Reference proteome</keyword>
<dbReference type="InParanoid" id="F4RQQ8"/>
<feature type="compositionally biased region" description="Polar residues" evidence="1">
    <location>
        <begin position="35"/>
        <end position="46"/>
    </location>
</feature>
<evidence type="ECO:0000313" key="3">
    <source>
        <dbReference type="Proteomes" id="UP000001072"/>
    </source>
</evidence>
<dbReference type="VEuPathDB" id="FungiDB:MELLADRAFT_107720"/>
<dbReference type="EMBL" id="GL883114">
    <property type="protein sequence ID" value="EGG05078.1"/>
    <property type="molecule type" value="Genomic_DNA"/>
</dbReference>
<dbReference type="Proteomes" id="UP000001072">
    <property type="component" value="Unassembled WGS sequence"/>
</dbReference>
<dbReference type="HOGENOM" id="CLU_1402729_0_0_1"/>
<feature type="compositionally biased region" description="Low complexity" evidence="1">
    <location>
        <begin position="8"/>
        <end position="34"/>
    </location>
</feature>
<feature type="compositionally biased region" description="Polar residues" evidence="1">
    <location>
        <begin position="122"/>
        <end position="150"/>
    </location>
</feature>
<feature type="region of interest" description="Disordered" evidence="1">
    <location>
        <begin position="1"/>
        <end position="60"/>
    </location>
</feature>
<evidence type="ECO:0000313" key="2">
    <source>
        <dbReference type="EMBL" id="EGG05078.1"/>
    </source>
</evidence>
<gene>
    <name evidence="2" type="ORF">MELLADRAFT_107720</name>
</gene>
<evidence type="ECO:0000256" key="1">
    <source>
        <dbReference type="SAM" id="MobiDB-lite"/>
    </source>
</evidence>
<organism evidence="3">
    <name type="scientific">Melampsora larici-populina (strain 98AG31 / pathotype 3-4-7)</name>
    <name type="common">Poplar leaf rust fungus</name>
    <dbReference type="NCBI Taxonomy" id="747676"/>
    <lineage>
        <taxon>Eukaryota</taxon>
        <taxon>Fungi</taxon>
        <taxon>Dikarya</taxon>
        <taxon>Basidiomycota</taxon>
        <taxon>Pucciniomycotina</taxon>
        <taxon>Pucciniomycetes</taxon>
        <taxon>Pucciniales</taxon>
        <taxon>Melampsoraceae</taxon>
        <taxon>Melampsora</taxon>
    </lineage>
</organism>
<dbReference type="AlphaFoldDB" id="F4RQQ8"/>
<sequence length="194" mass="21172">MPPRKSSRVSSLKRLNYSESIRSSSSVGSKRGCSNAAQPTTQTVDSGNPGGSGLRATGSHSETARVPLCQLWKLTHHTLTILIGEEAVKALCHPWDPYVKEQKLLARTSGGFIGKEQYLKPTASQNHQQSQAESSTGPSRHQSHKPSNAPYNRPAQAAEEAQNMQHMLSFSRAYYQAMKGMKGPNKGKGKQNQQ</sequence>
<name>F4RQQ8_MELLP</name>
<dbReference type="RefSeq" id="XP_007411443.1">
    <property type="nucleotide sequence ID" value="XM_007411381.1"/>
</dbReference>
<feature type="region of interest" description="Disordered" evidence="1">
    <location>
        <begin position="121"/>
        <end position="164"/>
    </location>
</feature>
<protein>
    <submittedName>
        <fullName evidence="2">Uncharacterized protein</fullName>
    </submittedName>
</protein>
<dbReference type="GeneID" id="18923257"/>
<reference evidence="3" key="1">
    <citation type="journal article" date="2011" name="Proc. Natl. Acad. Sci. U.S.A.">
        <title>Obligate biotrophy features unraveled by the genomic analysis of rust fungi.</title>
        <authorList>
            <person name="Duplessis S."/>
            <person name="Cuomo C.A."/>
            <person name="Lin Y.-C."/>
            <person name="Aerts A."/>
            <person name="Tisserant E."/>
            <person name="Veneault-Fourrey C."/>
            <person name="Joly D.L."/>
            <person name="Hacquard S."/>
            <person name="Amselem J."/>
            <person name="Cantarel B.L."/>
            <person name="Chiu R."/>
            <person name="Coutinho P.M."/>
            <person name="Feau N."/>
            <person name="Field M."/>
            <person name="Frey P."/>
            <person name="Gelhaye E."/>
            <person name="Goldberg J."/>
            <person name="Grabherr M.G."/>
            <person name="Kodira C.D."/>
            <person name="Kohler A."/>
            <person name="Kuees U."/>
            <person name="Lindquist E.A."/>
            <person name="Lucas S.M."/>
            <person name="Mago R."/>
            <person name="Mauceli E."/>
            <person name="Morin E."/>
            <person name="Murat C."/>
            <person name="Pangilinan J.L."/>
            <person name="Park R."/>
            <person name="Pearson M."/>
            <person name="Quesneville H."/>
            <person name="Rouhier N."/>
            <person name="Sakthikumar S."/>
            <person name="Salamov A.A."/>
            <person name="Schmutz J."/>
            <person name="Selles B."/>
            <person name="Shapiro H."/>
            <person name="Tanguay P."/>
            <person name="Tuskan G.A."/>
            <person name="Henrissat B."/>
            <person name="Van de Peer Y."/>
            <person name="Rouze P."/>
            <person name="Ellis J.G."/>
            <person name="Dodds P.N."/>
            <person name="Schein J.E."/>
            <person name="Zhong S."/>
            <person name="Hamelin R.C."/>
            <person name="Grigoriev I.V."/>
            <person name="Szabo L.J."/>
            <person name="Martin F."/>
        </authorList>
    </citation>
    <scope>NUCLEOTIDE SEQUENCE [LARGE SCALE GENOMIC DNA]</scope>
    <source>
        <strain evidence="3">98AG31 / pathotype 3-4-7</strain>
    </source>
</reference>